<dbReference type="VEuPathDB" id="PlasmoDB:POWCR01_000172300"/>
<evidence type="ECO:0000313" key="4">
    <source>
        <dbReference type="Proteomes" id="UP000242942"/>
    </source>
</evidence>
<feature type="compositionally biased region" description="Polar residues" evidence="1">
    <location>
        <begin position="199"/>
        <end position="215"/>
    </location>
</feature>
<evidence type="ECO:0000256" key="2">
    <source>
        <dbReference type="SAM" id="Phobius"/>
    </source>
</evidence>
<organism evidence="3 4">
    <name type="scientific">Plasmodium ovale</name>
    <name type="common">malaria parasite P. ovale</name>
    <dbReference type="NCBI Taxonomy" id="36330"/>
    <lineage>
        <taxon>Eukaryota</taxon>
        <taxon>Sar</taxon>
        <taxon>Alveolata</taxon>
        <taxon>Apicomplexa</taxon>
        <taxon>Aconoidasida</taxon>
        <taxon>Haemosporida</taxon>
        <taxon>Plasmodiidae</taxon>
        <taxon>Plasmodium</taxon>
        <taxon>Plasmodium (Plasmodium)</taxon>
    </lineage>
</organism>
<feature type="transmembrane region" description="Helical" evidence="2">
    <location>
        <begin position="653"/>
        <end position="674"/>
    </location>
</feature>
<dbReference type="VEuPathDB" id="PlasmoDB:PocGH01_00146300"/>
<accession>A0A1D3JDQ0</accession>
<protein>
    <submittedName>
        <fullName evidence="3">STP1 protein</fullName>
    </submittedName>
</protein>
<feature type="region of interest" description="Disordered" evidence="1">
    <location>
        <begin position="176"/>
        <end position="343"/>
    </location>
</feature>
<proteinExistence type="predicted"/>
<feature type="region of interest" description="Disordered" evidence="1">
    <location>
        <begin position="618"/>
        <end position="643"/>
    </location>
</feature>
<keyword evidence="2" id="KW-0472">Membrane</keyword>
<keyword evidence="2" id="KW-1133">Transmembrane helix</keyword>
<feature type="compositionally biased region" description="Polar residues" evidence="1">
    <location>
        <begin position="628"/>
        <end position="643"/>
    </location>
</feature>
<feature type="compositionally biased region" description="Polar residues" evidence="1">
    <location>
        <begin position="485"/>
        <end position="501"/>
    </location>
</feature>
<name>A0A1D3JDQ0_PLAOA</name>
<feature type="compositionally biased region" description="Polar residues" evidence="1">
    <location>
        <begin position="557"/>
        <end position="568"/>
    </location>
</feature>
<feature type="compositionally biased region" description="Basic and acidic residues" evidence="1">
    <location>
        <begin position="182"/>
        <end position="195"/>
    </location>
</feature>
<feature type="compositionally biased region" description="Polar residues" evidence="1">
    <location>
        <begin position="305"/>
        <end position="321"/>
    </location>
</feature>
<keyword evidence="4" id="KW-1185">Reference proteome</keyword>
<feature type="region of interest" description="Disordered" evidence="1">
    <location>
        <begin position="361"/>
        <end position="577"/>
    </location>
</feature>
<feature type="compositionally biased region" description="Polar residues" evidence="1">
    <location>
        <begin position="524"/>
        <end position="536"/>
    </location>
</feature>
<keyword evidence="2" id="KW-0812">Transmembrane</keyword>
<evidence type="ECO:0000313" key="3">
    <source>
        <dbReference type="EMBL" id="SBT83754.1"/>
    </source>
</evidence>
<feature type="compositionally biased region" description="Basic and acidic residues" evidence="1">
    <location>
        <begin position="222"/>
        <end position="232"/>
    </location>
</feature>
<feature type="compositionally biased region" description="Polar residues" evidence="1">
    <location>
        <begin position="401"/>
        <end position="433"/>
    </location>
</feature>
<gene>
    <name evidence="3" type="primary">PocGH01_00146300</name>
    <name evidence="3" type="ORF">POCGH01_00146300</name>
</gene>
<feature type="compositionally biased region" description="Polar residues" evidence="1">
    <location>
        <begin position="260"/>
        <end position="283"/>
    </location>
</feature>
<dbReference type="Proteomes" id="UP000242942">
    <property type="component" value="Unassembled WGS sequence"/>
</dbReference>
<dbReference type="EMBL" id="FLRI01000197">
    <property type="protein sequence ID" value="SBT83754.1"/>
    <property type="molecule type" value="Genomic_DNA"/>
</dbReference>
<sequence>MADNLGYTTLTHYIPIEVFLALIRDDIKKLIHTYGHKNCGLRHEELCEEIKKVIPEKRKIVFKIMDAPGRKKWSNDWNSIKNEFFNKLFENEGFTNMCYPYKKLGNESLYQLKSKHIDFCKKKDVWRAAVEKNNEYNECVIYNSWIIAETKKLTLEFLRNVKISNLQTVKKYFSTKTQPEGYDPRDTYSKSKLDCTKYNPPTSSHSQKPTTTRPPNSLRPPTAHDVKHESQRKGGSSLPGRDGGIEITKNHVKKHPQAEHSASNSQTYSLTNTKVDGTPNIQHTDLKPKGPGTSVNKDDKKKESTPIQGQAPANNPSTTQAEAPPLPSKDTSPTSAIQIVPAPTATTSSFSTLTTVKNTTYSQTPVTSPSLTITSDSSLNSGSPLPSNLLPPVAETKSQDRSPQFSTTSDTHATTHPNQSVPSTTPADSSLPQPQAPVLTAPPAVTTAKESGTPSSSSASTITTTVTTTTESPTTVTISTMSTTQHPISSLNQTPGINGSQEPPPLQVASEPKATAPNKELKQTVIQAPTSLSGTDTKGVLVPIKPEHKDTRLKSGAQLTNDTSQTLGQKPDKDVVSAEDKLQRTIDHTDSVHSISPDQIGTRNGNDQLTHRVNAHPGKIPDVKSGKDLNSNPVTQKGKNDNPNFIPEEIPSLTHIIPTLLVILAIFTLLYQLYKVK</sequence>
<evidence type="ECO:0000256" key="1">
    <source>
        <dbReference type="SAM" id="MobiDB-lite"/>
    </source>
</evidence>
<reference evidence="3 4" key="1">
    <citation type="submission" date="2016-06" db="EMBL/GenBank/DDBJ databases">
        <authorList>
            <consortium name="Pathogen Informatics"/>
        </authorList>
    </citation>
    <scope>NUCLEOTIDE SEQUENCE [LARGE SCALE GENOMIC DNA]</scope>
    <source>
        <strain evidence="3">PocGH01</strain>
    </source>
</reference>
<feature type="compositionally biased region" description="Low complexity" evidence="1">
    <location>
        <begin position="375"/>
        <end position="392"/>
    </location>
</feature>
<feature type="compositionally biased region" description="Low complexity" evidence="1">
    <location>
        <begin position="447"/>
        <end position="484"/>
    </location>
</feature>
<dbReference type="AlphaFoldDB" id="A0A1D3JDQ0"/>
<feature type="compositionally biased region" description="Polar residues" evidence="1">
    <location>
        <begin position="361"/>
        <end position="374"/>
    </location>
</feature>